<proteinExistence type="inferred from homology"/>
<keyword evidence="10 15" id="KW-1133">Transmembrane helix</keyword>
<evidence type="ECO:0000256" key="9">
    <source>
        <dbReference type="ARBA" id="ARBA00022982"/>
    </source>
</evidence>
<evidence type="ECO:0000256" key="4">
    <source>
        <dbReference type="ARBA" id="ARBA00021095"/>
    </source>
</evidence>
<keyword evidence="7 15" id="KW-0812">Transmembrane</keyword>
<evidence type="ECO:0000256" key="1">
    <source>
        <dbReference type="ARBA" id="ARBA00004225"/>
    </source>
</evidence>
<keyword evidence="5 15" id="KW-0813">Transport</keyword>
<evidence type="ECO:0000313" key="16">
    <source>
        <dbReference type="EMBL" id="AEV44844.1"/>
    </source>
</evidence>
<dbReference type="InterPro" id="IPR042106">
    <property type="entry name" value="Nuo/plastoQ_OxRdtase_6_NuoJ"/>
</dbReference>
<dbReference type="RefSeq" id="YP_008757579.1">
    <property type="nucleotide sequence ID" value="NC_022672.1"/>
</dbReference>
<dbReference type="InterPro" id="IPR001457">
    <property type="entry name" value="NADH_UbQ/plastoQ_OxRdtase_su6"/>
</dbReference>
<comment type="catalytic activity">
    <reaction evidence="14 15">
        <text>a ubiquinone + NADH + 5 H(+)(in) = a ubiquinol + NAD(+) + 4 H(+)(out)</text>
        <dbReference type="Rhea" id="RHEA:29091"/>
        <dbReference type="Rhea" id="RHEA-COMP:9565"/>
        <dbReference type="Rhea" id="RHEA-COMP:9566"/>
        <dbReference type="ChEBI" id="CHEBI:15378"/>
        <dbReference type="ChEBI" id="CHEBI:16389"/>
        <dbReference type="ChEBI" id="CHEBI:17976"/>
        <dbReference type="ChEBI" id="CHEBI:57540"/>
        <dbReference type="ChEBI" id="CHEBI:57945"/>
        <dbReference type="EC" id="7.1.1.2"/>
    </reaction>
</comment>
<comment type="function">
    <text evidence="15">Core subunit of the mitochondrial membrane respiratory chain NADH dehydrogenase (Complex I) which catalyzes electron transfer from NADH through the respiratory chain, using ubiquinone as an electron acceptor. Essential for the catalytic activity and assembly of complex I.</text>
</comment>
<geneLocation type="mitochondrion" evidence="16"/>
<dbReference type="PANTHER" id="PTHR11435:SF1">
    <property type="entry name" value="NADH-UBIQUINONE OXIDOREDUCTASE CHAIN 6"/>
    <property type="match status" value="1"/>
</dbReference>
<sequence>MSLFTFLTTLIMIMLSVLFILSNHPFPMIFILLIQTALMALSLGMMFSTFWYSYILLLIYLGGMLILFLYIASLSPNLMFKSKKFLLFCTLILFLFLPLLWDQALIPLDLLNPENNSIPSSSEQSSSKLYSNNLSFLIIMVMSYLLLTLIAAANIAKSNLGPLQYKN</sequence>
<reference evidence="16" key="2">
    <citation type="journal article" date="2014" name="Genome Biol. Evol.">
        <title>Comparative analysis of mitochondrial genomes in diplura (hexapoda, arthropoda): taxon sampling is crucial for phylogenetic inferences.</title>
        <authorList>
            <person name="Chen W.J."/>
            <person name="Koch M."/>
            <person name="Mallatt J.M."/>
            <person name="Luan Y.X."/>
        </authorList>
    </citation>
    <scope>NUCLEOTIDE SEQUENCE</scope>
</reference>
<name>U3KTL4_9HEXA</name>
<dbReference type="Gene3D" id="1.20.120.1200">
    <property type="entry name" value="NADH-ubiquinone/plastoquinone oxidoreductase chain 6, subunit NuoJ"/>
    <property type="match status" value="1"/>
</dbReference>
<dbReference type="GeneID" id="17427347"/>
<feature type="transmembrane region" description="Helical" evidence="15">
    <location>
        <begin position="54"/>
        <end position="73"/>
    </location>
</feature>
<keyword evidence="15" id="KW-0830">Ubiquinone</keyword>
<dbReference type="PANTHER" id="PTHR11435">
    <property type="entry name" value="NADH UBIQUINONE OXIDOREDUCTASE SUBUNIT ND6"/>
    <property type="match status" value="1"/>
</dbReference>
<evidence type="ECO:0000256" key="10">
    <source>
        <dbReference type="ARBA" id="ARBA00022989"/>
    </source>
</evidence>
<comment type="subcellular location">
    <subcellularLocation>
        <location evidence="1 15">Mitochondrion membrane</location>
        <topology evidence="1 15">Multi-pass membrane protein</topology>
    </subcellularLocation>
</comment>
<comment type="similarity">
    <text evidence="2 15">Belongs to the complex I subunit 6 family.</text>
</comment>
<protein>
    <recommendedName>
        <fullName evidence="4 15">NADH-ubiquinone oxidoreductase chain 6</fullName>
        <ecNumber evidence="3 15">7.1.1.2</ecNumber>
    </recommendedName>
</protein>
<accession>U3KTL4</accession>
<feature type="transmembrane region" description="Helical" evidence="15">
    <location>
        <begin position="134"/>
        <end position="156"/>
    </location>
</feature>
<evidence type="ECO:0000256" key="14">
    <source>
        <dbReference type="ARBA" id="ARBA00049551"/>
    </source>
</evidence>
<dbReference type="GO" id="GO:0008137">
    <property type="term" value="F:NADH dehydrogenase (ubiquinone) activity"/>
    <property type="evidence" value="ECO:0007669"/>
    <property type="project" value="UniProtKB-UniRule"/>
</dbReference>
<organism evidence="16">
    <name type="scientific">Octostigma sinensis</name>
    <dbReference type="NCBI Taxonomy" id="211997"/>
    <lineage>
        <taxon>Eukaryota</taxon>
        <taxon>Metazoa</taxon>
        <taxon>Ecdysozoa</taxon>
        <taxon>Arthropoda</taxon>
        <taxon>Hexapoda</taxon>
        <taxon>Diplura</taxon>
        <taxon>Rhabdura</taxon>
        <taxon>Projapygoidea</taxon>
        <taxon>Octostigmatidae</taxon>
        <taxon>Octostigma</taxon>
    </lineage>
</organism>
<dbReference type="InterPro" id="IPR050269">
    <property type="entry name" value="ComplexI_Subunit6"/>
</dbReference>
<evidence type="ECO:0000256" key="3">
    <source>
        <dbReference type="ARBA" id="ARBA00012944"/>
    </source>
</evidence>
<evidence type="ECO:0000256" key="13">
    <source>
        <dbReference type="ARBA" id="ARBA00023136"/>
    </source>
</evidence>
<keyword evidence="9 15" id="KW-0249">Electron transport</keyword>
<evidence type="ECO:0000256" key="5">
    <source>
        <dbReference type="ARBA" id="ARBA00022448"/>
    </source>
</evidence>
<feature type="transmembrane region" description="Helical" evidence="15">
    <location>
        <begin position="85"/>
        <end position="101"/>
    </location>
</feature>
<keyword evidence="8 15" id="KW-1278">Translocase</keyword>
<evidence type="ECO:0000256" key="6">
    <source>
        <dbReference type="ARBA" id="ARBA00022660"/>
    </source>
</evidence>
<dbReference type="EMBL" id="JN990598">
    <property type="protein sequence ID" value="AEV44844.1"/>
    <property type="molecule type" value="Genomic_DNA"/>
</dbReference>
<dbReference type="AlphaFoldDB" id="U3KTL4"/>
<keyword evidence="6 15" id="KW-0679">Respiratory chain</keyword>
<evidence type="ECO:0000256" key="12">
    <source>
        <dbReference type="ARBA" id="ARBA00023128"/>
    </source>
</evidence>
<dbReference type="GO" id="GO:0031966">
    <property type="term" value="C:mitochondrial membrane"/>
    <property type="evidence" value="ECO:0007669"/>
    <property type="project" value="UniProtKB-SubCell"/>
</dbReference>
<dbReference type="Pfam" id="PF00499">
    <property type="entry name" value="Oxidored_q3"/>
    <property type="match status" value="1"/>
</dbReference>
<keyword evidence="11 15" id="KW-0520">NAD</keyword>
<keyword evidence="12 15" id="KW-0496">Mitochondrion</keyword>
<dbReference type="EC" id="7.1.1.2" evidence="3 15"/>
<gene>
    <name evidence="16" type="primary">ND6</name>
</gene>
<evidence type="ECO:0000256" key="11">
    <source>
        <dbReference type="ARBA" id="ARBA00023027"/>
    </source>
</evidence>
<evidence type="ECO:0000256" key="15">
    <source>
        <dbReference type="RuleBase" id="RU004430"/>
    </source>
</evidence>
<reference evidence="16" key="1">
    <citation type="submission" date="2011-11" db="EMBL/GenBank/DDBJ databases">
        <authorList>
            <person name="Chen W.-J."/>
            <person name="Luan Y.-X."/>
        </authorList>
    </citation>
    <scope>NUCLEOTIDE SEQUENCE</scope>
</reference>
<evidence type="ECO:0000256" key="8">
    <source>
        <dbReference type="ARBA" id="ARBA00022967"/>
    </source>
</evidence>
<dbReference type="CTD" id="4541"/>
<evidence type="ECO:0000256" key="2">
    <source>
        <dbReference type="ARBA" id="ARBA00005698"/>
    </source>
</evidence>
<evidence type="ECO:0000256" key="7">
    <source>
        <dbReference type="ARBA" id="ARBA00022692"/>
    </source>
</evidence>
<keyword evidence="13 15" id="KW-0472">Membrane</keyword>